<dbReference type="PROSITE" id="PS00491">
    <property type="entry name" value="PROLINE_PEPTIDASE"/>
    <property type="match status" value="1"/>
</dbReference>
<evidence type="ECO:0000313" key="6">
    <source>
        <dbReference type="EMBL" id="MPL58014.1"/>
    </source>
</evidence>
<gene>
    <name evidence="6" type="primary">map_3</name>
    <name evidence="6" type="ORF">SDC9_03539</name>
</gene>
<keyword evidence="3" id="KW-0472">Membrane</keyword>
<keyword evidence="3" id="KW-0812">Transmembrane</keyword>
<feature type="domain" description="Creatinase N-terminal" evidence="5">
    <location>
        <begin position="38"/>
        <end position="137"/>
    </location>
</feature>
<accession>A0A644STR7</accession>
<sequence>MYGEVLITFLYFLYSVIVIFVFKGVKLKNKSINVKNERINNILKKMNEKNYDGMLLTQPNNIQYVSDYRPTSFAICILKENPIIFTTAMDKELACETSSIEVKDYKSISTLRDVFHNEKFKKIAIEGNLPINSYNRLLADELKKEIWELHVEDFLEKERMIKSEKEIKMIKKATDIAHKSFIELDIREKQESSVNDWEVAYELGYLMRSNGASEESFETIVATGSNSSLPHANLENKKLEDLILMDWGARYKGYCSDTSRTMINYNNEKQKEVFDIVLEAHHEAIKSLKAGELACNIDNIVRSVIDEYGYVENFIHSTGHSLGLDIHETPSISKRDKSILEENMIVTIEPGIYLEGEFGVRIEDTLIIKKNKSEVIGNLPYNI</sequence>
<dbReference type="PANTHER" id="PTHR46112">
    <property type="entry name" value="AMINOPEPTIDASE"/>
    <property type="match status" value="1"/>
</dbReference>
<dbReference type="InterPro" id="IPR000994">
    <property type="entry name" value="Pept_M24"/>
</dbReference>
<evidence type="ECO:0000256" key="2">
    <source>
        <dbReference type="ARBA" id="ARBA00022801"/>
    </source>
</evidence>
<keyword evidence="1" id="KW-0479">Metal-binding</keyword>
<feature type="transmembrane region" description="Helical" evidence="3">
    <location>
        <begin position="6"/>
        <end position="25"/>
    </location>
</feature>
<dbReference type="EMBL" id="VSSQ01000006">
    <property type="protein sequence ID" value="MPL58014.1"/>
    <property type="molecule type" value="Genomic_DNA"/>
</dbReference>
<dbReference type="GO" id="GO:0004239">
    <property type="term" value="F:initiator methionyl aminopeptidase activity"/>
    <property type="evidence" value="ECO:0007669"/>
    <property type="project" value="UniProtKB-EC"/>
</dbReference>
<evidence type="ECO:0000259" key="5">
    <source>
        <dbReference type="Pfam" id="PF01321"/>
    </source>
</evidence>
<evidence type="ECO:0000256" key="3">
    <source>
        <dbReference type="SAM" id="Phobius"/>
    </source>
</evidence>
<proteinExistence type="predicted"/>
<keyword evidence="3" id="KW-1133">Transmembrane helix</keyword>
<keyword evidence="6" id="KW-0645">Protease</keyword>
<dbReference type="Gene3D" id="3.40.350.10">
    <property type="entry name" value="Creatinase/prolidase N-terminal domain"/>
    <property type="match status" value="1"/>
</dbReference>
<dbReference type="InterPro" id="IPR050659">
    <property type="entry name" value="Peptidase_M24B"/>
</dbReference>
<name>A0A644STR7_9ZZZZ</name>
<dbReference type="Pfam" id="PF01321">
    <property type="entry name" value="Creatinase_N"/>
    <property type="match status" value="1"/>
</dbReference>
<comment type="caution">
    <text evidence="6">The sequence shown here is derived from an EMBL/GenBank/DDBJ whole genome shotgun (WGS) entry which is preliminary data.</text>
</comment>
<dbReference type="Gene3D" id="3.90.230.10">
    <property type="entry name" value="Creatinase/methionine aminopeptidase superfamily"/>
    <property type="match status" value="1"/>
</dbReference>
<dbReference type="Pfam" id="PF00557">
    <property type="entry name" value="Peptidase_M24"/>
    <property type="match status" value="1"/>
</dbReference>
<evidence type="ECO:0000256" key="1">
    <source>
        <dbReference type="ARBA" id="ARBA00022723"/>
    </source>
</evidence>
<keyword evidence="2 6" id="KW-0378">Hydrolase</keyword>
<dbReference type="PANTHER" id="PTHR46112:SF2">
    <property type="entry name" value="XAA-PRO AMINOPEPTIDASE P-RELATED"/>
    <property type="match status" value="1"/>
</dbReference>
<organism evidence="6">
    <name type="scientific">bioreactor metagenome</name>
    <dbReference type="NCBI Taxonomy" id="1076179"/>
    <lineage>
        <taxon>unclassified sequences</taxon>
        <taxon>metagenomes</taxon>
        <taxon>ecological metagenomes</taxon>
    </lineage>
</organism>
<dbReference type="InterPro" id="IPR000587">
    <property type="entry name" value="Creatinase_N"/>
</dbReference>
<dbReference type="AlphaFoldDB" id="A0A644STR7"/>
<dbReference type="CDD" id="cd01092">
    <property type="entry name" value="APP-like"/>
    <property type="match status" value="1"/>
</dbReference>
<dbReference type="InterPro" id="IPR001131">
    <property type="entry name" value="Peptidase_M24B_aminopep-P_CS"/>
</dbReference>
<protein>
    <submittedName>
        <fullName evidence="6">Methionine aminopeptidase</fullName>
        <ecNumber evidence="6">3.4.11.18</ecNumber>
    </submittedName>
</protein>
<dbReference type="SUPFAM" id="SSF55920">
    <property type="entry name" value="Creatinase/aminopeptidase"/>
    <property type="match status" value="1"/>
</dbReference>
<dbReference type="SUPFAM" id="SSF53092">
    <property type="entry name" value="Creatinase/prolidase N-terminal domain"/>
    <property type="match status" value="1"/>
</dbReference>
<dbReference type="GO" id="GO:0046872">
    <property type="term" value="F:metal ion binding"/>
    <property type="evidence" value="ECO:0007669"/>
    <property type="project" value="UniProtKB-KW"/>
</dbReference>
<evidence type="ECO:0000259" key="4">
    <source>
        <dbReference type="Pfam" id="PF00557"/>
    </source>
</evidence>
<reference evidence="6" key="1">
    <citation type="submission" date="2019-08" db="EMBL/GenBank/DDBJ databases">
        <authorList>
            <person name="Kucharzyk K."/>
            <person name="Murdoch R.W."/>
            <person name="Higgins S."/>
            <person name="Loffler F."/>
        </authorList>
    </citation>
    <scope>NUCLEOTIDE SEQUENCE</scope>
</reference>
<feature type="domain" description="Peptidase M24" evidence="4">
    <location>
        <begin position="169"/>
        <end position="369"/>
    </location>
</feature>
<dbReference type="EC" id="3.4.11.18" evidence="6"/>
<dbReference type="InterPro" id="IPR036005">
    <property type="entry name" value="Creatinase/aminopeptidase-like"/>
</dbReference>
<dbReference type="InterPro" id="IPR029149">
    <property type="entry name" value="Creatin/AminoP/Spt16_N"/>
</dbReference>
<keyword evidence="6" id="KW-0031">Aminopeptidase</keyword>